<dbReference type="Proteomes" id="UP001632038">
    <property type="component" value="Unassembled WGS sequence"/>
</dbReference>
<evidence type="ECO:0000259" key="5">
    <source>
        <dbReference type="PROSITE" id="PS01031"/>
    </source>
</evidence>
<dbReference type="PROSITE" id="PS01031">
    <property type="entry name" value="SHSP"/>
    <property type="match status" value="1"/>
</dbReference>
<dbReference type="SUPFAM" id="SSF49764">
    <property type="entry name" value="HSP20-like chaperones"/>
    <property type="match status" value="1"/>
</dbReference>
<keyword evidence="1" id="KW-0809">Transit peptide</keyword>
<evidence type="ECO:0000313" key="6">
    <source>
        <dbReference type="EMBL" id="KAL3616296.1"/>
    </source>
</evidence>
<evidence type="ECO:0000256" key="2">
    <source>
        <dbReference type="ARBA" id="ARBA00023016"/>
    </source>
</evidence>
<evidence type="ECO:0000256" key="1">
    <source>
        <dbReference type="ARBA" id="ARBA00022946"/>
    </source>
</evidence>
<keyword evidence="2" id="KW-0346">Stress response</keyword>
<dbReference type="CDD" id="cd06464">
    <property type="entry name" value="ACD_sHsps-like"/>
    <property type="match status" value="1"/>
</dbReference>
<evidence type="ECO:0000256" key="4">
    <source>
        <dbReference type="RuleBase" id="RU003616"/>
    </source>
</evidence>
<sequence length="194" mass="21834">MASRLVSRRSLLSRSLRMLPAVTPPAVPVRFYSKISKIVLLSRPGDEKTVSVTLENEDSSAGILPRITFVLPMEESKVTHHPIEPKIKVLDEAVVRDVWETTGGLYLWLDMPGVDKENVKVRVEKDVLVMEGEGQKGLEDDKDGQSYNYRIQLLEVNLFNTNDVQSAIVNDVLNVFVPKFKLEERPGVVMVPVH</sequence>
<comment type="similarity">
    <text evidence="3 4">Belongs to the small heat shock protein (HSP20) family.</text>
</comment>
<dbReference type="EMBL" id="JAVIJP010000092">
    <property type="protein sequence ID" value="KAL3616296.1"/>
    <property type="molecule type" value="Genomic_DNA"/>
</dbReference>
<name>A0ABD3BFW1_9LAMI</name>
<protein>
    <recommendedName>
        <fullName evidence="5">SHSP domain-containing protein</fullName>
    </recommendedName>
</protein>
<dbReference type="AlphaFoldDB" id="A0ABD3BFW1"/>
<dbReference type="InterPro" id="IPR044656">
    <property type="entry name" value="HSP14.7/HSP23.5/HSP23.6-like"/>
</dbReference>
<feature type="domain" description="SHSP" evidence="5">
    <location>
        <begin position="85"/>
        <end position="194"/>
    </location>
</feature>
<proteinExistence type="inferred from homology"/>
<organism evidence="6 7">
    <name type="scientific">Castilleja foliolosa</name>
    <dbReference type="NCBI Taxonomy" id="1961234"/>
    <lineage>
        <taxon>Eukaryota</taxon>
        <taxon>Viridiplantae</taxon>
        <taxon>Streptophyta</taxon>
        <taxon>Embryophyta</taxon>
        <taxon>Tracheophyta</taxon>
        <taxon>Spermatophyta</taxon>
        <taxon>Magnoliopsida</taxon>
        <taxon>eudicotyledons</taxon>
        <taxon>Gunneridae</taxon>
        <taxon>Pentapetalae</taxon>
        <taxon>asterids</taxon>
        <taxon>lamiids</taxon>
        <taxon>Lamiales</taxon>
        <taxon>Orobanchaceae</taxon>
        <taxon>Pedicularideae</taxon>
        <taxon>Castillejinae</taxon>
        <taxon>Castilleja</taxon>
    </lineage>
</organism>
<evidence type="ECO:0000313" key="7">
    <source>
        <dbReference type="Proteomes" id="UP001632038"/>
    </source>
</evidence>
<dbReference type="PANTHER" id="PTHR46991">
    <property type="entry name" value="23.5 KDA HEAT SHOCK PROTEIN, MITOCHONDRIAL"/>
    <property type="match status" value="1"/>
</dbReference>
<keyword evidence="7" id="KW-1185">Reference proteome</keyword>
<dbReference type="InterPro" id="IPR008978">
    <property type="entry name" value="HSP20-like_chaperone"/>
</dbReference>
<reference evidence="7" key="1">
    <citation type="journal article" date="2024" name="IScience">
        <title>Strigolactones Initiate the Formation of Haustorium-like Structures in Castilleja.</title>
        <authorList>
            <person name="Buerger M."/>
            <person name="Peterson D."/>
            <person name="Chory J."/>
        </authorList>
    </citation>
    <scope>NUCLEOTIDE SEQUENCE [LARGE SCALE GENOMIC DNA]</scope>
</reference>
<dbReference type="PANTHER" id="PTHR46991:SF11">
    <property type="entry name" value="SMALL HEAT SHOCK PROTEIN HSPF"/>
    <property type="match status" value="1"/>
</dbReference>
<comment type="caution">
    <text evidence="6">The sequence shown here is derived from an EMBL/GenBank/DDBJ whole genome shotgun (WGS) entry which is preliminary data.</text>
</comment>
<accession>A0ABD3BFW1</accession>
<evidence type="ECO:0000256" key="3">
    <source>
        <dbReference type="PROSITE-ProRule" id="PRU00285"/>
    </source>
</evidence>
<dbReference type="InterPro" id="IPR002068">
    <property type="entry name" value="A-crystallin/Hsp20_dom"/>
</dbReference>
<gene>
    <name evidence="6" type="ORF">CASFOL_039686</name>
</gene>
<dbReference type="Gene3D" id="2.60.40.790">
    <property type="match status" value="1"/>
</dbReference>
<dbReference type="Pfam" id="PF00011">
    <property type="entry name" value="HSP20"/>
    <property type="match status" value="1"/>
</dbReference>